<dbReference type="Proteomes" id="UP000193870">
    <property type="component" value="Unassembled WGS sequence"/>
</dbReference>
<dbReference type="AlphaFoldDB" id="A0A1Y5T8A1"/>
<protein>
    <recommendedName>
        <fullName evidence="3">PAS fold protein</fullName>
    </recommendedName>
</protein>
<evidence type="ECO:0000313" key="1">
    <source>
        <dbReference type="EMBL" id="SLN56036.1"/>
    </source>
</evidence>
<gene>
    <name evidence="1" type="ORF">PAM7066_02695</name>
</gene>
<dbReference type="EMBL" id="FWFV01000007">
    <property type="protein sequence ID" value="SLN56036.1"/>
    <property type="molecule type" value="Genomic_DNA"/>
</dbReference>
<dbReference type="STRING" id="315423.SAMN04488020_107221"/>
<sequence>MPSITRFAELLTSFRCVDAQLREAIRAGEGTRVHARLLRRSAQLLDKIEAHQPTSRQEMEEIFDHHARRRVEGATTSARATDRIASILRRSAGNFPPTHAAATFRSQAVPDPLPEQVEGEDLAMLVVHCRGRLSAIGRDCRFIAVSRAEAVAHGMRPSQVLGCSLPELLRCGRAQTAERRALVLALADRPHRQALTDRDGRRVRISGVRDTSGHLYAAIRHVEVAAADQPVTT</sequence>
<accession>A0A1Y5T8A1</accession>
<name>A0A1Y5T8A1_9RHOB</name>
<reference evidence="1 2" key="1">
    <citation type="submission" date="2017-03" db="EMBL/GenBank/DDBJ databases">
        <authorList>
            <person name="Afonso C.L."/>
            <person name="Miller P.J."/>
            <person name="Scott M.A."/>
            <person name="Spackman E."/>
            <person name="Goraichik I."/>
            <person name="Dimitrov K.M."/>
            <person name="Suarez D.L."/>
            <person name="Swayne D.E."/>
        </authorList>
    </citation>
    <scope>NUCLEOTIDE SEQUENCE [LARGE SCALE GENOMIC DNA]</scope>
    <source>
        <strain evidence="1 2">CECT 7066</strain>
    </source>
</reference>
<evidence type="ECO:0000313" key="2">
    <source>
        <dbReference type="Proteomes" id="UP000193870"/>
    </source>
</evidence>
<organism evidence="1 2">
    <name type="scientific">Palleronia marisminoris</name>
    <dbReference type="NCBI Taxonomy" id="315423"/>
    <lineage>
        <taxon>Bacteria</taxon>
        <taxon>Pseudomonadati</taxon>
        <taxon>Pseudomonadota</taxon>
        <taxon>Alphaproteobacteria</taxon>
        <taxon>Rhodobacterales</taxon>
        <taxon>Roseobacteraceae</taxon>
        <taxon>Palleronia</taxon>
    </lineage>
</organism>
<evidence type="ECO:0008006" key="3">
    <source>
        <dbReference type="Google" id="ProtNLM"/>
    </source>
</evidence>
<proteinExistence type="predicted"/>
<keyword evidence="2" id="KW-1185">Reference proteome</keyword>